<dbReference type="GO" id="GO:0004815">
    <property type="term" value="F:aspartate-tRNA ligase activity"/>
    <property type="evidence" value="ECO:0007669"/>
    <property type="project" value="UniProtKB-UniRule"/>
</dbReference>
<comment type="function">
    <text evidence="9">Catalyzes the attachment of L-aspartate to tRNA(Asp) in a two-step reaction: L-aspartate is first activated by ATP to form Asp-AMP and then transferred to the acceptor end of tRNA(Asp).</text>
</comment>
<dbReference type="PRINTS" id="PR01042">
    <property type="entry name" value="TRNASYNTHASP"/>
</dbReference>
<feature type="binding site" evidence="9">
    <location>
        <begin position="219"/>
        <end position="221"/>
    </location>
    <ligand>
        <name>ATP</name>
        <dbReference type="ChEBI" id="CHEBI:30616"/>
    </ligand>
</feature>
<feature type="domain" description="Aminoacyl-transfer RNA synthetases class-II family profile" evidence="10">
    <location>
        <begin position="153"/>
        <end position="444"/>
    </location>
</feature>
<organism evidence="11 12">
    <name type="scientific">Candidatus Nanoclepta minutus</name>
    <dbReference type="NCBI Taxonomy" id="1940235"/>
    <lineage>
        <taxon>Archaea</taxon>
        <taxon>Nanobdellota</taxon>
        <taxon>Candidatus Nanoclepta</taxon>
    </lineage>
</organism>
<dbReference type="SUPFAM" id="SSF55681">
    <property type="entry name" value="Class II aaRS and biotin synthetases"/>
    <property type="match status" value="1"/>
</dbReference>
<keyword evidence="4 9" id="KW-0436">Ligase</keyword>
<dbReference type="InterPro" id="IPR004365">
    <property type="entry name" value="NA-bd_OB_tRNA"/>
</dbReference>
<dbReference type="Proteomes" id="UP000266622">
    <property type="component" value="Unassembled WGS sequence"/>
</dbReference>
<feature type="binding site" evidence="9">
    <location>
        <position position="374"/>
    </location>
    <ligand>
        <name>L-aspartate</name>
        <dbReference type="ChEBI" id="CHEBI:29991"/>
    </ligand>
</feature>
<dbReference type="GO" id="GO:0000287">
    <property type="term" value="F:magnesium ion binding"/>
    <property type="evidence" value="ECO:0007669"/>
    <property type="project" value="UniProtKB-UniRule"/>
</dbReference>
<comment type="cofactor">
    <cofactor evidence="9">
        <name>Mg(2+)</name>
        <dbReference type="ChEBI" id="CHEBI:18420"/>
    </cofactor>
    <text evidence="9">Binds 3 Mg(2+) cations per subunit. The strongest magnesium site (Mg1) is bound to the beta- and gamma-phosphates of ATP and four water molecules complete its coordination sphere.</text>
</comment>
<dbReference type="InterPro" id="IPR045864">
    <property type="entry name" value="aa-tRNA-synth_II/BPL/LPL"/>
</dbReference>
<feature type="binding site" evidence="9">
    <location>
        <position position="367"/>
    </location>
    <ligand>
        <name>Mg(2+)</name>
        <dbReference type="ChEBI" id="CHEBI:18420"/>
        <label>3</label>
    </ligand>
</feature>
<dbReference type="FunFam" id="3.30.930.10:FF:000038">
    <property type="entry name" value="Aspartate--tRNA ligase"/>
    <property type="match status" value="1"/>
</dbReference>
<dbReference type="AlphaFoldDB" id="A0A397WM31"/>
<feature type="binding site" evidence="9">
    <location>
        <position position="219"/>
    </location>
    <ligand>
        <name>L-aspartate</name>
        <dbReference type="ChEBI" id="CHEBI:29991"/>
    </ligand>
</feature>
<dbReference type="Pfam" id="PF00152">
    <property type="entry name" value="tRNA-synt_2"/>
    <property type="match status" value="1"/>
</dbReference>
<comment type="catalytic activity">
    <reaction evidence="9">
        <text>tRNA(Asp) + L-aspartate + ATP = L-aspartyl-tRNA(Asp) + AMP + diphosphate</text>
        <dbReference type="Rhea" id="RHEA:19649"/>
        <dbReference type="Rhea" id="RHEA-COMP:9660"/>
        <dbReference type="Rhea" id="RHEA-COMP:9678"/>
        <dbReference type="ChEBI" id="CHEBI:29991"/>
        <dbReference type="ChEBI" id="CHEBI:30616"/>
        <dbReference type="ChEBI" id="CHEBI:33019"/>
        <dbReference type="ChEBI" id="CHEBI:78442"/>
        <dbReference type="ChEBI" id="CHEBI:78516"/>
        <dbReference type="ChEBI" id="CHEBI:456215"/>
        <dbReference type="EC" id="6.1.1.12"/>
    </reaction>
</comment>
<dbReference type="GO" id="GO:0006422">
    <property type="term" value="P:aspartyl-tRNA aminoacylation"/>
    <property type="evidence" value="ECO:0007669"/>
    <property type="project" value="UniProtKB-UniRule"/>
</dbReference>
<comment type="similarity">
    <text evidence="2 9">Belongs to the class-II aminoacyl-tRNA synthetase family. Type 2 subfamily.</text>
</comment>
<dbReference type="GO" id="GO:0017101">
    <property type="term" value="C:aminoacyl-tRNA synthetase multienzyme complex"/>
    <property type="evidence" value="ECO:0007669"/>
    <property type="project" value="TreeGrafter"/>
</dbReference>
<sequence>MELFNEERANELLKNRIRTSDLEKLEYNKEVILAGWIENIKKMGKVSFIILKDRYGEVQLTLREDVIGDLSFIDELSNHTFLVVRGEYIKGIARKWKEVLVKELYVIGEIAQPLPIDPTSSLEKRLDYRWIDLRNDRNSFPIILTSDFVRYCREYFYSNGFVEIFTSKILGAPSEGGAEVFEINYFNRKAYLAQSPQFYKQMAIVAGFEKVFEIAHAYRAEPSFTTRHITEFVSMDVEIGYITSHHDVMDLLEDLIKYTMKRIKEEREDDIKKYYNVEINVPSKIPKIKMEEAYEIIGKDEIKPNGDITPKGERILGEYVKNTYGEDFFFLIDWPWTARPFYHMKGEPMKDGRETTRSFDLIFKGLEIVTGAQREHRYSVLLKQVREKGLNEENLRFFLDFFKYGSPTMGGFGFGIERFIRQLLEIENIREVVLLPRDPNRLLP</sequence>
<feature type="binding site" evidence="9">
    <location>
        <position position="370"/>
    </location>
    <ligand>
        <name>L-aspartate</name>
        <dbReference type="ChEBI" id="CHEBI:29991"/>
    </ligand>
</feature>
<name>A0A397WM31_9ARCH</name>
<comment type="caution">
    <text evidence="9">Lacks conserved residue(s) required for the propagation of feature annotation.</text>
</comment>
<keyword evidence="7 9" id="KW-0648">Protein biosynthesis</keyword>
<dbReference type="Gene3D" id="2.40.50.140">
    <property type="entry name" value="Nucleic acid-binding proteins"/>
    <property type="match status" value="1"/>
</dbReference>
<dbReference type="Gene3D" id="3.30.930.10">
    <property type="entry name" value="Bira Bifunctional Protein, Domain 2"/>
    <property type="match status" value="1"/>
</dbReference>
<dbReference type="InterPro" id="IPR004364">
    <property type="entry name" value="Aa-tRNA-synt_II"/>
</dbReference>
<accession>A0A397WM31</accession>
<dbReference type="NCBIfam" id="TIGR00458">
    <property type="entry name" value="aspS_nondisc"/>
    <property type="match status" value="1"/>
</dbReference>
<keyword evidence="3 9" id="KW-0963">Cytoplasm</keyword>
<comment type="caution">
    <text evidence="11">The sequence shown here is derived from an EMBL/GenBank/DDBJ whole genome shotgun (WGS) entry which is preliminary data.</text>
</comment>
<evidence type="ECO:0000256" key="2">
    <source>
        <dbReference type="ARBA" id="ARBA00005312"/>
    </source>
</evidence>
<dbReference type="NCBIfam" id="NF003483">
    <property type="entry name" value="PRK05159.1"/>
    <property type="match status" value="1"/>
</dbReference>
<keyword evidence="9" id="KW-0479">Metal-binding</keyword>
<dbReference type="GO" id="GO:0003723">
    <property type="term" value="F:RNA binding"/>
    <property type="evidence" value="ECO:0007669"/>
    <property type="project" value="TreeGrafter"/>
</dbReference>
<feature type="binding site" evidence="9">
    <location>
        <position position="367"/>
    </location>
    <ligand>
        <name>ATP</name>
        <dbReference type="ChEBI" id="CHEBI:30616"/>
    </ligand>
</feature>
<dbReference type="SUPFAM" id="SSF50249">
    <property type="entry name" value="Nucleic acid-binding proteins"/>
    <property type="match status" value="1"/>
</dbReference>
<dbReference type="PANTHER" id="PTHR43450">
    <property type="entry name" value="ASPARTYL-TRNA SYNTHETASE"/>
    <property type="match status" value="1"/>
</dbReference>
<keyword evidence="8 9" id="KW-0030">Aminoacyl-tRNA synthetase</keyword>
<dbReference type="PROSITE" id="PS50862">
    <property type="entry name" value="AA_TRNA_LIGASE_II"/>
    <property type="match status" value="1"/>
</dbReference>
<feature type="region of interest" description="Aspartate" evidence="9">
    <location>
        <begin position="197"/>
        <end position="200"/>
    </location>
</feature>
<dbReference type="Pfam" id="PF01336">
    <property type="entry name" value="tRNA_anti-codon"/>
    <property type="match status" value="1"/>
</dbReference>
<keyword evidence="5 9" id="KW-0547">Nucleotide-binding</keyword>
<feature type="binding site" evidence="9">
    <location>
        <position position="175"/>
    </location>
    <ligand>
        <name>L-aspartate</name>
        <dbReference type="ChEBI" id="CHEBI:29991"/>
    </ligand>
</feature>
<dbReference type="InterPro" id="IPR004523">
    <property type="entry name" value="Asp-tRNA_synthase_2"/>
</dbReference>
<reference evidence="11 12" key="1">
    <citation type="journal article" date="2018" name="Syst. Appl. Microbiol.">
        <title>A new symbiotic nanoarchaeote (Candidatus Nanoclepta minutus) and its host (Zestosphaera tikiterensis gen. nov., sp. nov.) from a New Zealand hot spring.</title>
        <authorList>
            <person name="St John E."/>
            <person name="Liu Y."/>
            <person name="Podar M."/>
            <person name="Stott M.B."/>
            <person name="Meneghin J."/>
            <person name="Chen Z."/>
            <person name="Lagutin K."/>
            <person name="Mitchell K."/>
            <person name="Reysenbach A.L."/>
        </authorList>
    </citation>
    <scope>NUCLEOTIDE SEQUENCE [LARGE SCALE GENOMIC DNA]</scope>
    <source>
        <strain evidence="11">NZ3</strain>
    </source>
</reference>
<evidence type="ECO:0000259" key="10">
    <source>
        <dbReference type="PROSITE" id="PS50862"/>
    </source>
</evidence>
<dbReference type="InterPro" id="IPR006195">
    <property type="entry name" value="aa-tRNA-synth_II"/>
</dbReference>
<gene>
    <name evidence="9" type="primary">aspS</name>
    <name evidence="11" type="ORF">BXU00_03065</name>
</gene>
<keyword evidence="6 9" id="KW-0067">ATP-binding</keyword>
<evidence type="ECO:0000256" key="1">
    <source>
        <dbReference type="ARBA" id="ARBA00004496"/>
    </source>
</evidence>
<evidence type="ECO:0000313" key="12">
    <source>
        <dbReference type="Proteomes" id="UP000266622"/>
    </source>
</evidence>
<protein>
    <recommendedName>
        <fullName evidence="9">Aspartate--tRNA ligase</fullName>
        <ecNumber evidence="9">6.1.1.12</ecNumber>
    </recommendedName>
    <alternativeName>
        <fullName evidence="9">Aspartyl-tRNA synthetase</fullName>
        <shortName evidence="9">AspRS</shortName>
    </alternativeName>
</protein>
<dbReference type="HAMAP" id="MF_02075">
    <property type="entry name" value="Asp_tRNA_synth_type2"/>
    <property type="match status" value="1"/>
</dbReference>
<feature type="binding site" evidence="9">
    <location>
        <position position="367"/>
    </location>
    <ligand>
        <name>Mg(2+)</name>
        <dbReference type="ChEBI" id="CHEBI:18420"/>
        <label>2</label>
    </ligand>
</feature>
<keyword evidence="9" id="KW-0460">Magnesium</keyword>
<evidence type="ECO:0000256" key="6">
    <source>
        <dbReference type="ARBA" id="ARBA00022840"/>
    </source>
</evidence>
<comment type="subcellular location">
    <subcellularLocation>
        <location evidence="1 9">Cytoplasm</location>
    </subcellularLocation>
</comment>
<evidence type="ECO:0000313" key="11">
    <source>
        <dbReference type="EMBL" id="RIB35154.1"/>
    </source>
</evidence>
<dbReference type="GO" id="GO:0005829">
    <property type="term" value="C:cytosol"/>
    <property type="evidence" value="ECO:0007669"/>
    <property type="project" value="TreeGrafter"/>
</dbReference>
<evidence type="ECO:0000256" key="9">
    <source>
        <dbReference type="HAMAP-Rule" id="MF_02075"/>
    </source>
</evidence>
<dbReference type="PANTHER" id="PTHR43450:SF1">
    <property type="entry name" value="ASPARTATE--TRNA LIGASE, CYTOPLASMIC"/>
    <property type="match status" value="1"/>
</dbReference>
<dbReference type="EMBL" id="MWMI01000005">
    <property type="protein sequence ID" value="RIB35154.1"/>
    <property type="molecule type" value="Genomic_DNA"/>
</dbReference>
<comment type="subunit">
    <text evidence="9">Homodimer.</text>
</comment>
<evidence type="ECO:0000256" key="8">
    <source>
        <dbReference type="ARBA" id="ARBA00023146"/>
    </source>
</evidence>
<evidence type="ECO:0000256" key="3">
    <source>
        <dbReference type="ARBA" id="ARBA00022490"/>
    </source>
</evidence>
<feature type="binding site" evidence="9">
    <location>
        <position position="370"/>
    </location>
    <ligand>
        <name>Mg(2+)</name>
        <dbReference type="ChEBI" id="CHEBI:18420"/>
        <label>2</label>
    </ligand>
</feature>
<feature type="binding site" evidence="9">
    <location>
        <begin position="415"/>
        <end position="418"/>
    </location>
    <ligand>
        <name>ATP</name>
        <dbReference type="ChEBI" id="CHEBI:30616"/>
    </ligand>
</feature>
<dbReference type="GO" id="GO:0005524">
    <property type="term" value="F:ATP binding"/>
    <property type="evidence" value="ECO:0007669"/>
    <property type="project" value="UniProtKB-UniRule"/>
</dbReference>
<evidence type="ECO:0000256" key="7">
    <source>
        <dbReference type="ARBA" id="ARBA00022917"/>
    </source>
</evidence>
<evidence type="ECO:0000256" key="5">
    <source>
        <dbReference type="ARBA" id="ARBA00022741"/>
    </source>
</evidence>
<proteinExistence type="inferred from homology"/>
<evidence type="ECO:0000256" key="4">
    <source>
        <dbReference type="ARBA" id="ARBA00022598"/>
    </source>
</evidence>
<dbReference type="InterPro" id="IPR002312">
    <property type="entry name" value="Asp/Asn-tRNA-synth_IIb"/>
</dbReference>
<dbReference type="InterPro" id="IPR012340">
    <property type="entry name" value="NA-bd_OB-fold"/>
</dbReference>
<dbReference type="EC" id="6.1.1.12" evidence="9"/>